<reference evidence="1" key="1">
    <citation type="submission" date="2023-06" db="EMBL/GenBank/DDBJ databases">
        <title>Robiginitalea aurantiacus sp. nov. and Algoriphagus sediminis sp. nov., isolated from coastal sediment.</title>
        <authorList>
            <person name="Zhou Z.Y."/>
            <person name="An J."/>
            <person name="Jia Y.W."/>
            <person name="Du Z.J."/>
        </authorList>
    </citation>
    <scope>NUCLEOTIDE SEQUENCE</scope>
    <source>
        <strain evidence="1">C2-7</strain>
    </source>
</reference>
<name>A0ABT7YHC2_9BACT</name>
<comment type="caution">
    <text evidence="1">The sequence shown here is derived from an EMBL/GenBank/DDBJ whole genome shotgun (WGS) entry which is preliminary data.</text>
</comment>
<keyword evidence="2" id="KW-1185">Reference proteome</keyword>
<dbReference type="GO" id="GO:0016491">
    <property type="term" value="F:oxidoreductase activity"/>
    <property type="evidence" value="ECO:0007669"/>
    <property type="project" value="UniProtKB-KW"/>
</dbReference>
<dbReference type="InterPro" id="IPR027056">
    <property type="entry name" value="Gluconate_2DH_su3"/>
</dbReference>
<organism evidence="1 2">
    <name type="scientific">Algoriphagus sediminis</name>
    <dbReference type="NCBI Taxonomy" id="3057113"/>
    <lineage>
        <taxon>Bacteria</taxon>
        <taxon>Pseudomonadati</taxon>
        <taxon>Bacteroidota</taxon>
        <taxon>Cytophagia</taxon>
        <taxon>Cytophagales</taxon>
        <taxon>Cyclobacteriaceae</taxon>
        <taxon>Algoriphagus</taxon>
    </lineage>
</organism>
<protein>
    <submittedName>
        <fullName evidence="1">Gluconate 2-dehydrogenase subunit 3 family protein</fullName>
        <ecNumber evidence="1">1.-.-.-</ecNumber>
    </submittedName>
</protein>
<dbReference type="Pfam" id="PF13618">
    <property type="entry name" value="Gluconate_2-dh3"/>
    <property type="match status" value="1"/>
</dbReference>
<keyword evidence="1" id="KW-0560">Oxidoreductase</keyword>
<accession>A0ABT7YHC2</accession>
<evidence type="ECO:0000313" key="2">
    <source>
        <dbReference type="Proteomes" id="UP001171916"/>
    </source>
</evidence>
<dbReference type="Proteomes" id="UP001171916">
    <property type="component" value="Unassembled WGS sequence"/>
</dbReference>
<gene>
    <name evidence="1" type="ORF">QVH07_17275</name>
</gene>
<sequence>MDRRKSLKILGGAAVGISGLIFADWKWQLIDQATHEGFFTLRQEQMLTAISDTIIPEGIPPKVPSSNSKPIGALSTGTDKFLIRLFEHCYESEDQELIKKQLDQLKSEGFLSAEKGKREEMLLSLSNSEDEEKTKFFDIIKSETIRGFTTAKEVMVDYRNYQLAPGMYKGCEDVNQQA</sequence>
<dbReference type="EC" id="1.-.-.-" evidence="1"/>
<dbReference type="EMBL" id="JAUEPH010000010">
    <property type="protein sequence ID" value="MDN3205909.1"/>
    <property type="molecule type" value="Genomic_DNA"/>
</dbReference>
<evidence type="ECO:0000313" key="1">
    <source>
        <dbReference type="EMBL" id="MDN3205909.1"/>
    </source>
</evidence>
<dbReference type="RefSeq" id="WP_290002949.1">
    <property type="nucleotide sequence ID" value="NZ_JAUEPH010000010.1"/>
</dbReference>
<proteinExistence type="predicted"/>